<dbReference type="GO" id="GO:0003746">
    <property type="term" value="F:translation elongation factor activity"/>
    <property type="evidence" value="ECO:0007669"/>
    <property type="project" value="UniProtKB-KW"/>
</dbReference>
<organism evidence="1 2">
    <name type="scientific">Aliikangiella maris</name>
    <dbReference type="NCBI Taxonomy" id="3162458"/>
    <lineage>
        <taxon>Bacteria</taxon>
        <taxon>Pseudomonadati</taxon>
        <taxon>Pseudomonadota</taxon>
        <taxon>Gammaproteobacteria</taxon>
        <taxon>Oceanospirillales</taxon>
        <taxon>Pleioneaceae</taxon>
        <taxon>Aliikangiella</taxon>
    </lineage>
</organism>
<dbReference type="SUPFAM" id="SSF46934">
    <property type="entry name" value="UBA-like"/>
    <property type="match status" value="1"/>
</dbReference>
<gene>
    <name evidence="1" type="primary">tsf</name>
    <name evidence="1" type="ORF">ABVT43_06315</name>
</gene>
<name>A0ABV2BS05_9GAMM</name>
<dbReference type="HAMAP" id="MF_00050">
    <property type="entry name" value="EF_Ts"/>
    <property type="match status" value="1"/>
</dbReference>
<dbReference type="NCBIfam" id="TIGR00116">
    <property type="entry name" value="tsf"/>
    <property type="match status" value="1"/>
</dbReference>
<dbReference type="PROSITE" id="PS01127">
    <property type="entry name" value="EF_TS_2"/>
    <property type="match status" value="1"/>
</dbReference>
<dbReference type="CDD" id="cd14275">
    <property type="entry name" value="UBA_EF-Ts"/>
    <property type="match status" value="1"/>
</dbReference>
<sequence length="293" mass="31214">MAISAALVKELRERTGAGMMECKKALVETDGDIETAIDNMRKSGAAKAEKKAGRIAAEGLIVAKSSDDGKLAAIVEVNSETDFVARDDNFKAFTQQVIDVALANKTTEIEALTGATLASGETVEAARTALIAKIGENIGVRRVQIVEASEGVLASYIHGGRIGVVIALTAGDQELAKDIAMHAAATNPQFINPEDISQEVYDREKEIFTAQAKDSGKPDEIIEKMIEGRLRKFAAEVSIVGQPFVKDPSMTVGDLLKKASASITAMVRFEVGEGIEKKEDDFAAEVMAQVKGE</sequence>
<dbReference type="Gene3D" id="1.10.286.20">
    <property type="match status" value="1"/>
</dbReference>
<dbReference type="PANTHER" id="PTHR11741:SF0">
    <property type="entry name" value="ELONGATION FACTOR TS, MITOCHONDRIAL"/>
    <property type="match status" value="1"/>
</dbReference>
<accession>A0ABV2BS05</accession>
<dbReference type="PROSITE" id="PS01126">
    <property type="entry name" value="EF_TS_1"/>
    <property type="match status" value="1"/>
</dbReference>
<dbReference type="Gene3D" id="1.10.8.10">
    <property type="entry name" value="DNA helicase RuvA subunit, C-terminal domain"/>
    <property type="match status" value="1"/>
</dbReference>
<dbReference type="InterPro" id="IPR014039">
    <property type="entry name" value="Transl_elong_EFTs/EF1B_dimer"/>
</dbReference>
<evidence type="ECO:0000313" key="2">
    <source>
        <dbReference type="Proteomes" id="UP001548189"/>
    </source>
</evidence>
<comment type="caution">
    <text evidence="1">The sequence shown here is derived from an EMBL/GenBank/DDBJ whole genome shotgun (WGS) entry which is preliminary data.</text>
</comment>
<reference evidence="1 2" key="1">
    <citation type="submission" date="2024-06" db="EMBL/GenBank/DDBJ databases">
        <authorList>
            <person name="Li F."/>
        </authorList>
    </citation>
    <scope>NUCLEOTIDE SEQUENCE [LARGE SCALE GENOMIC DNA]</scope>
    <source>
        <strain evidence="1 2">GXAS 311</strain>
    </source>
</reference>
<dbReference type="Proteomes" id="UP001548189">
    <property type="component" value="Unassembled WGS sequence"/>
</dbReference>
<dbReference type="EMBL" id="JBEVCJ010000005">
    <property type="protein sequence ID" value="MET1254730.1"/>
    <property type="molecule type" value="Genomic_DNA"/>
</dbReference>
<dbReference type="InterPro" id="IPR018101">
    <property type="entry name" value="Transl_elong_Ts_CS"/>
</dbReference>
<dbReference type="Gene3D" id="3.30.479.20">
    <property type="entry name" value="Elongation factor Ts, dimerisation domain"/>
    <property type="match status" value="2"/>
</dbReference>
<dbReference type="Pfam" id="PF00889">
    <property type="entry name" value="EF_TS"/>
    <property type="match status" value="1"/>
</dbReference>
<protein>
    <submittedName>
        <fullName evidence="1">Translation elongation factor Ts</fullName>
    </submittedName>
</protein>
<evidence type="ECO:0000313" key="1">
    <source>
        <dbReference type="EMBL" id="MET1254730.1"/>
    </source>
</evidence>
<dbReference type="InterPro" id="IPR009060">
    <property type="entry name" value="UBA-like_sf"/>
</dbReference>
<dbReference type="SUPFAM" id="SSF54713">
    <property type="entry name" value="Elongation factor Ts (EF-Ts), dimerisation domain"/>
    <property type="match status" value="2"/>
</dbReference>
<dbReference type="InterPro" id="IPR036402">
    <property type="entry name" value="EF-Ts_dimer_sf"/>
</dbReference>
<proteinExistence type="inferred from homology"/>
<keyword evidence="1" id="KW-0251">Elongation factor</keyword>
<keyword evidence="2" id="KW-1185">Reference proteome</keyword>
<dbReference type="PANTHER" id="PTHR11741">
    <property type="entry name" value="ELONGATION FACTOR TS"/>
    <property type="match status" value="1"/>
</dbReference>
<dbReference type="InterPro" id="IPR001816">
    <property type="entry name" value="Transl_elong_EFTs/EF1B"/>
</dbReference>
<keyword evidence="1" id="KW-0648">Protein biosynthesis</keyword>